<feature type="transmembrane region" description="Helical" evidence="7">
    <location>
        <begin position="24"/>
        <end position="46"/>
    </location>
</feature>
<dbReference type="Proteomes" id="UP000233343">
    <property type="component" value="Unassembled WGS sequence"/>
</dbReference>
<gene>
    <name evidence="9" type="ORF">CWS20_19750</name>
</gene>
<organism evidence="9 10">
    <name type="scientific">Cytobacillus horneckiae</name>
    <dbReference type="NCBI Taxonomy" id="549687"/>
    <lineage>
        <taxon>Bacteria</taxon>
        <taxon>Bacillati</taxon>
        <taxon>Bacillota</taxon>
        <taxon>Bacilli</taxon>
        <taxon>Bacillales</taxon>
        <taxon>Bacillaceae</taxon>
        <taxon>Cytobacillus</taxon>
    </lineage>
</organism>
<dbReference type="InterPro" id="IPR032816">
    <property type="entry name" value="VTT_dom"/>
</dbReference>
<protein>
    <recommendedName>
        <fullName evidence="8">VTT domain-containing protein</fullName>
    </recommendedName>
</protein>
<dbReference type="GO" id="GO:0005886">
    <property type="term" value="C:plasma membrane"/>
    <property type="evidence" value="ECO:0007669"/>
    <property type="project" value="UniProtKB-SubCell"/>
</dbReference>
<dbReference type="PANTHER" id="PTHR30353">
    <property type="entry name" value="INNER MEMBRANE PROTEIN DEDA-RELATED"/>
    <property type="match status" value="1"/>
</dbReference>
<evidence type="ECO:0000256" key="4">
    <source>
        <dbReference type="ARBA" id="ARBA00022692"/>
    </source>
</evidence>
<evidence type="ECO:0000256" key="5">
    <source>
        <dbReference type="ARBA" id="ARBA00022989"/>
    </source>
</evidence>
<comment type="caution">
    <text evidence="9">The sequence shown here is derived from an EMBL/GenBank/DDBJ whole genome shotgun (WGS) entry which is preliminary data.</text>
</comment>
<accession>A0A2N0ZCI9</accession>
<dbReference type="RefSeq" id="WP_066190186.1">
    <property type="nucleotide sequence ID" value="NZ_JAFDQP010000001.1"/>
</dbReference>
<reference evidence="9 10" key="1">
    <citation type="journal article" date="2010" name="Int. J. Syst. Evol. Microbiol.">
        <title>Bacillus horneckiae sp. nov., isolated from a spacecraft-assembly clean room.</title>
        <authorList>
            <person name="Vaishampayan P."/>
            <person name="Probst A."/>
            <person name="Krishnamurthi S."/>
            <person name="Ghosh S."/>
            <person name="Osman S."/>
            <person name="McDowall A."/>
            <person name="Ruckmani A."/>
            <person name="Mayilraj S."/>
            <person name="Venkateswaran K."/>
        </authorList>
    </citation>
    <scope>NUCLEOTIDE SEQUENCE [LARGE SCALE GENOMIC DNA]</scope>
    <source>
        <strain evidence="10">1PO1SC</strain>
    </source>
</reference>
<evidence type="ECO:0000313" key="10">
    <source>
        <dbReference type="Proteomes" id="UP000233343"/>
    </source>
</evidence>
<feature type="transmembrane region" description="Helical" evidence="7">
    <location>
        <begin position="129"/>
        <end position="149"/>
    </location>
</feature>
<dbReference type="PANTHER" id="PTHR30353:SF0">
    <property type="entry name" value="TRANSMEMBRANE PROTEIN"/>
    <property type="match status" value="1"/>
</dbReference>
<sequence length="215" mass="25012">MYELINFISHFDKHLSDFIYTYGWIVYALLFLFVYLKTAFVVLTFLPGDSIVFACGSLAAMGKLNAGILITIFFFATLLGDSQNFSLGFLVKKVNRKRHWLTENQMVNAHTFIRKYRYTSIFLARFVPLMRTTVPFVCGMVKFPFLLFLKYNMLGAAVWLLFWMSAGFVLGNFQWVENHLFFSLTIISTIPLLVPVVLLSWKKYHLKQTHKSKLL</sequence>
<comment type="subcellular location">
    <subcellularLocation>
        <location evidence="1 7">Cell membrane</location>
        <topology evidence="1 7">Multi-pass membrane protein</topology>
    </subcellularLocation>
</comment>
<evidence type="ECO:0000256" key="7">
    <source>
        <dbReference type="RuleBase" id="RU367016"/>
    </source>
</evidence>
<keyword evidence="10" id="KW-1185">Reference proteome</keyword>
<proteinExistence type="inferred from homology"/>
<feature type="transmembrane region" description="Helical" evidence="7">
    <location>
        <begin position="156"/>
        <end position="175"/>
    </location>
</feature>
<evidence type="ECO:0000256" key="2">
    <source>
        <dbReference type="ARBA" id="ARBA00010792"/>
    </source>
</evidence>
<keyword evidence="5 7" id="KW-1133">Transmembrane helix</keyword>
<dbReference type="Pfam" id="PF09335">
    <property type="entry name" value="VTT_dom"/>
    <property type="match status" value="1"/>
</dbReference>
<feature type="transmembrane region" description="Helical" evidence="7">
    <location>
        <begin position="58"/>
        <end position="79"/>
    </location>
</feature>
<feature type="transmembrane region" description="Helical" evidence="7">
    <location>
        <begin position="181"/>
        <end position="201"/>
    </location>
</feature>
<keyword evidence="6 7" id="KW-0472">Membrane</keyword>
<keyword evidence="4 7" id="KW-0812">Transmembrane</keyword>
<feature type="domain" description="VTT" evidence="8">
    <location>
        <begin position="46"/>
        <end position="167"/>
    </location>
</feature>
<evidence type="ECO:0000259" key="8">
    <source>
        <dbReference type="Pfam" id="PF09335"/>
    </source>
</evidence>
<name>A0A2N0ZCI9_9BACI</name>
<evidence type="ECO:0000313" key="9">
    <source>
        <dbReference type="EMBL" id="PKG27232.1"/>
    </source>
</evidence>
<keyword evidence="3 7" id="KW-1003">Cell membrane</keyword>
<evidence type="ECO:0000256" key="6">
    <source>
        <dbReference type="ARBA" id="ARBA00023136"/>
    </source>
</evidence>
<dbReference type="AlphaFoldDB" id="A0A2N0ZCI9"/>
<comment type="similarity">
    <text evidence="2 7">Belongs to the DedA family.</text>
</comment>
<evidence type="ECO:0000256" key="1">
    <source>
        <dbReference type="ARBA" id="ARBA00004651"/>
    </source>
</evidence>
<dbReference type="InterPro" id="IPR032818">
    <property type="entry name" value="DedA-like"/>
</dbReference>
<evidence type="ECO:0000256" key="3">
    <source>
        <dbReference type="ARBA" id="ARBA00022475"/>
    </source>
</evidence>
<dbReference type="EMBL" id="PISD01000047">
    <property type="protein sequence ID" value="PKG27232.1"/>
    <property type="molecule type" value="Genomic_DNA"/>
</dbReference>